<dbReference type="InterPro" id="IPR018253">
    <property type="entry name" value="DnaJ_domain_CS"/>
</dbReference>
<dbReference type="InterPro" id="IPR001623">
    <property type="entry name" value="DnaJ_domain"/>
</dbReference>
<dbReference type="InterPro" id="IPR002939">
    <property type="entry name" value="DnaJ_C"/>
</dbReference>
<dbReference type="SUPFAM" id="SSF49493">
    <property type="entry name" value="HSP40/DnaJ peptide-binding domain"/>
    <property type="match status" value="2"/>
</dbReference>
<evidence type="ECO:0000259" key="2">
    <source>
        <dbReference type="PROSITE" id="PS50076"/>
    </source>
</evidence>
<gene>
    <name evidence="3" type="ORF">BRAN1462_LOCUS34699</name>
</gene>
<dbReference type="InterPro" id="IPR044713">
    <property type="entry name" value="DNJA1/2-like"/>
</dbReference>
<feature type="signal peptide" evidence="1">
    <location>
        <begin position="1"/>
        <end position="22"/>
    </location>
</feature>
<dbReference type="PROSITE" id="PS00636">
    <property type="entry name" value="DNAJ_1"/>
    <property type="match status" value="1"/>
</dbReference>
<proteinExistence type="predicted"/>
<feature type="chain" id="PRO_5030160647" description="J domain-containing protein" evidence="1">
    <location>
        <begin position="23"/>
        <end position="383"/>
    </location>
</feature>
<dbReference type="InterPro" id="IPR008971">
    <property type="entry name" value="HSP40/DnaJ_pept-bd"/>
</dbReference>
<dbReference type="GO" id="GO:0051082">
    <property type="term" value="F:unfolded protein binding"/>
    <property type="evidence" value="ECO:0007669"/>
    <property type="project" value="InterPro"/>
</dbReference>
<feature type="domain" description="J" evidence="2">
    <location>
        <begin position="67"/>
        <end position="129"/>
    </location>
</feature>
<dbReference type="Gene3D" id="2.60.260.20">
    <property type="entry name" value="Urease metallochaperone UreE, N-terminal domain"/>
    <property type="match status" value="2"/>
</dbReference>
<dbReference type="CDD" id="cd06257">
    <property type="entry name" value="DnaJ"/>
    <property type="match status" value="1"/>
</dbReference>
<dbReference type="Pfam" id="PF01556">
    <property type="entry name" value="DnaJ_C"/>
    <property type="match status" value="1"/>
</dbReference>
<name>A0A6V0BX83_9DINO</name>
<evidence type="ECO:0000313" key="3">
    <source>
        <dbReference type="EMBL" id="CAD9591456.1"/>
    </source>
</evidence>
<dbReference type="PRINTS" id="PR00625">
    <property type="entry name" value="JDOMAIN"/>
</dbReference>
<dbReference type="SMART" id="SM00271">
    <property type="entry name" value="DnaJ"/>
    <property type="match status" value="1"/>
</dbReference>
<dbReference type="PANTHER" id="PTHR43888">
    <property type="entry name" value="DNAJ-LIKE-2, ISOFORM A-RELATED"/>
    <property type="match status" value="1"/>
</dbReference>
<protein>
    <recommendedName>
        <fullName evidence="2">J domain-containing protein</fullName>
    </recommendedName>
</protein>
<dbReference type="PROSITE" id="PS50076">
    <property type="entry name" value="DNAJ_2"/>
    <property type="match status" value="1"/>
</dbReference>
<accession>A0A6V0BX83</accession>
<evidence type="ECO:0000256" key="1">
    <source>
        <dbReference type="SAM" id="SignalP"/>
    </source>
</evidence>
<dbReference type="GO" id="GO:0030544">
    <property type="term" value="F:Hsp70 protein binding"/>
    <property type="evidence" value="ECO:0007669"/>
    <property type="project" value="InterPro"/>
</dbReference>
<reference evidence="3" key="1">
    <citation type="submission" date="2021-01" db="EMBL/GenBank/DDBJ databases">
        <authorList>
            <person name="Corre E."/>
            <person name="Pelletier E."/>
            <person name="Niang G."/>
            <person name="Scheremetjew M."/>
            <person name="Finn R."/>
            <person name="Kale V."/>
            <person name="Holt S."/>
            <person name="Cochrane G."/>
            <person name="Meng A."/>
            <person name="Brown T."/>
            <person name="Cohen L."/>
        </authorList>
    </citation>
    <scope>NUCLEOTIDE SEQUENCE</scope>
    <source>
        <strain evidence="3">RCC3387</strain>
    </source>
</reference>
<keyword evidence="1" id="KW-0732">Signal</keyword>
<sequence>MAPPIAAWLAATFGLAARLCVAEVSCGNHKAPNCASCPQNRGADWCNGDCMWDAKRRHCVDAPSSEDLYELLEVQDTATESEIKKSYRRLSVAYHPDKNPGKAELFNRIRDAYEVLSNADKRVLYDTGGMEAVKNADRGEAEHGPGMEQTLELSLEDFYRGATRKVNLRRRVICRRCRKTRDPARCKSCTACPPGKELVQFRRGNMIFQQEKQVPSKEDCKTETTQLDAVVDRGSFAGDRIVFKHMASQKPGQIPGDVVVILKLGKSRKEFEGWTRRGQDLILKLQLTLAEALLGFDRQVPHLDGHVLHLSTKSVSRPGQVIRIEGEGMPVKDTPSQFGDLDVVISVDFPKVLSGPQRKDIESLQSALAGVSPNARSRQDGEL</sequence>
<organism evidence="3">
    <name type="scientific">Zooxanthella nutricula</name>
    <dbReference type="NCBI Taxonomy" id="1333877"/>
    <lineage>
        <taxon>Eukaryota</taxon>
        <taxon>Sar</taxon>
        <taxon>Alveolata</taxon>
        <taxon>Dinophyceae</taxon>
        <taxon>Peridiniales</taxon>
        <taxon>Peridiniales incertae sedis</taxon>
        <taxon>Zooxanthella</taxon>
    </lineage>
</organism>
<dbReference type="GO" id="GO:0006457">
    <property type="term" value="P:protein folding"/>
    <property type="evidence" value="ECO:0007669"/>
    <property type="project" value="InterPro"/>
</dbReference>
<dbReference type="EMBL" id="HBGW01054673">
    <property type="protein sequence ID" value="CAD9591456.1"/>
    <property type="molecule type" value="Transcribed_RNA"/>
</dbReference>
<dbReference type="AlphaFoldDB" id="A0A6V0BX83"/>
<dbReference type="CDD" id="cd10747">
    <property type="entry name" value="DnaJ_C"/>
    <property type="match status" value="1"/>
</dbReference>
<dbReference type="Pfam" id="PF00226">
    <property type="entry name" value="DnaJ"/>
    <property type="match status" value="1"/>
</dbReference>
<dbReference type="InterPro" id="IPR036869">
    <property type="entry name" value="J_dom_sf"/>
</dbReference>
<dbReference type="Gene3D" id="1.10.287.110">
    <property type="entry name" value="DnaJ domain"/>
    <property type="match status" value="1"/>
</dbReference>
<dbReference type="FunFam" id="2.60.260.20:FF:000013">
    <property type="entry name" value="DnaJ subfamily B member 11"/>
    <property type="match status" value="1"/>
</dbReference>
<dbReference type="SUPFAM" id="SSF46565">
    <property type="entry name" value="Chaperone J-domain"/>
    <property type="match status" value="1"/>
</dbReference>